<dbReference type="AlphaFoldDB" id="X0XV80"/>
<evidence type="ECO:0008006" key="3">
    <source>
        <dbReference type="Google" id="ProtNLM"/>
    </source>
</evidence>
<dbReference type="InterPro" id="IPR036237">
    <property type="entry name" value="Xyl_isomerase-like_sf"/>
</dbReference>
<reference evidence="2" key="1">
    <citation type="journal article" date="2014" name="Front. Microbiol.">
        <title>High frequency of phylogenetically diverse reductive dehalogenase-homologous genes in deep subseafloor sedimentary metagenomes.</title>
        <authorList>
            <person name="Kawai M."/>
            <person name="Futagami T."/>
            <person name="Toyoda A."/>
            <person name="Takaki Y."/>
            <person name="Nishi S."/>
            <person name="Hori S."/>
            <person name="Arai W."/>
            <person name="Tsubouchi T."/>
            <person name="Morono Y."/>
            <person name="Uchiyama I."/>
            <person name="Ito T."/>
            <person name="Fujiyama A."/>
            <person name="Inagaki F."/>
            <person name="Takami H."/>
        </authorList>
    </citation>
    <scope>NUCLEOTIDE SEQUENCE</scope>
    <source>
        <strain evidence="2">Expedition CK06-06</strain>
    </source>
</reference>
<feature type="non-terminal residue" evidence="2">
    <location>
        <position position="1"/>
    </location>
</feature>
<comment type="caution">
    <text evidence="2">The sequence shown here is derived from an EMBL/GenBank/DDBJ whole genome shotgun (WGS) entry which is preliminary data.</text>
</comment>
<protein>
    <recommendedName>
        <fullName evidence="3">Xylose isomerase-like TIM barrel domain-containing protein</fullName>
    </recommendedName>
</protein>
<dbReference type="EMBL" id="BARS01040901">
    <property type="protein sequence ID" value="GAG40458.1"/>
    <property type="molecule type" value="Genomic_DNA"/>
</dbReference>
<name>X0XV80_9ZZZZ</name>
<organism evidence="2">
    <name type="scientific">marine sediment metagenome</name>
    <dbReference type="NCBI Taxonomy" id="412755"/>
    <lineage>
        <taxon>unclassified sequences</taxon>
        <taxon>metagenomes</taxon>
        <taxon>ecological metagenomes</taxon>
    </lineage>
</organism>
<dbReference type="Gene3D" id="3.20.20.150">
    <property type="entry name" value="Divalent-metal-dependent TIM barrel enzymes"/>
    <property type="match status" value="1"/>
</dbReference>
<feature type="region of interest" description="Disordered" evidence="1">
    <location>
        <begin position="33"/>
        <end position="53"/>
    </location>
</feature>
<proteinExistence type="predicted"/>
<sequence>KDIGISAPPMKDQLEGLKARIFQGASRVELGFTGVGKGSMGQGQPTPGSYGKDEREAMRDLAKLNKVELTTHATLGVSGLAGFSRQGNLDESEREKSLHEIQRAVDFAADTARGGAIVVHTGEWPRPMFDKFPEFKEFPKEDEKAVLRLVDERTGDVQAIKKDMPIYEPVEIRDPKTGEVINYERDESGDVKIIPKTFDEIVKEEKKFHPELSPEKAFINHYYKSESKRMHAESLFWGSTAIEARKQIERELK</sequence>
<dbReference type="SUPFAM" id="SSF51658">
    <property type="entry name" value="Xylose isomerase-like"/>
    <property type="match status" value="1"/>
</dbReference>
<evidence type="ECO:0000256" key="1">
    <source>
        <dbReference type="SAM" id="MobiDB-lite"/>
    </source>
</evidence>
<feature type="non-terminal residue" evidence="2">
    <location>
        <position position="253"/>
    </location>
</feature>
<evidence type="ECO:0000313" key="2">
    <source>
        <dbReference type="EMBL" id="GAG40458.1"/>
    </source>
</evidence>
<gene>
    <name evidence="2" type="ORF">S01H1_62287</name>
</gene>
<accession>X0XV80</accession>